<evidence type="ECO:0000259" key="3">
    <source>
        <dbReference type="PROSITE" id="PS50208"/>
    </source>
</evidence>
<accession>A0A0K6I8S2</accession>
<dbReference type="Gene3D" id="1.10.101.10">
    <property type="entry name" value="PGBD-like superfamily/PGBD"/>
    <property type="match status" value="1"/>
</dbReference>
<reference evidence="5" key="1">
    <citation type="submission" date="2015-08" db="EMBL/GenBank/DDBJ databases">
        <authorList>
            <person name="Varghese N."/>
        </authorList>
    </citation>
    <scope>NUCLEOTIDE SEQUENCE [LARGE SCALE GENOMIC DNA]</scope>
    <source>
        <strain evidence="5">DSM 23407</strain>
    </source>
</reference>
<dbReference type="EMBL" id="CYHE01000014">
    <property type="protein sequence ID" value="CUA99702.1"/>
    <property type="molecule type" value="Genomic_DNA"/>
</dbReference>
<evidence type="ECO:0000313" key="4">
    <source>
        <dbReference type="EMBL" id="CUA99702.1"/>
    </source>
</evidence>
<dbReference type="InterPro" id="IPR036366">
    <property type="entry name" value="PGBDSf"/>
</dbReference>
<dbReference type="InterPro" id="IPR002477">
    <property type="entry name" value="Peptidoglycan-bd-like"/>
</dbReference>
<dbReference type="PANTHER" id="PTHR22576:SF37">
    <property type="entry name" value="MUCOSA-ASSOCIATED LYMPHOID TISSUE LYMPHOMA TRANSLOCATION PROTEIN 1"/>
    <property type="match status" value="1"/>
</dbReference>
<dbReference type="SUPFAM" id="SSF52129">
    <property type="entry name" value="Caspase-like"/>
    <property type="match status" value="1"/>
</dbReference>
<protein>
    <submittedName>
        <fullName evidence="4">Uncharacterized protein, contains caspase domain</fullName>
    </submittedName>
</protein>
<dbReference type="SUPFAM" id="SSF47090">
    <property type="entry name" value="PGBD-like"/>
    <property type="match status" value="1"/>
</dbReference>
<dbReference type="GO" id="GO:0004197">
    <property type="term" value="F:cysteine-type endopeptidase activity"/>
    <property type="evidence" value="ECO:0007669"/>
    <property type="project" value="InterPro"/>
</dbReference>
<dbReference type="InterPro" id="IPR029030">
    <property type="entry name" value="Caspase-like_dom_sf"/>
</dbReference>
<keyword evidence="5" id="KW-1185">Reference proteome</keyword>
<dbReference type="AlphaFoldDB" id="A0A0K6I8S2"/>
<evidence type="ECO:0000313" key="5">
    <source>
        <dbReference type="Proteomes" id="UP000183900"/>
    </source>
</evidence>
<feature type="domain" description="Caspase family p20" evidence="3">
    <location>
        <begin position="21"/>
        <end position="150"/>
    </location>
</feature>
<dbReference type="Proteomes" id="UP000183900">
    <property type="component" value="Unassembled WGS sequence"/>
</dbReference>
<evidence type="ECO:0000256" key="2">
    <source>
        <dbReference type="SAM" id="SignalP"/>
    </source>
</evidence>
<organism evidence="4 5">
    <name type="scientific">Pannonibacter indicus</name>
    <dbReference type="NCBI Taxonomy" id="466044"/>
    <lineage>
        <taxon>Bacteria</taxon>
        <taxon>Pseudomonadati</taxon>
        <taxon>Pseudomonadota</taxon>
        <taxon>Alphaproteobacteria</taxon>
        <taxon>Hyphomicrobiales</taxon>
        <taxon>Stappiaceae</taxon>
        <taxon>Pannonibacter</taxon>
    </lineage>
</organism>
<dbReference type="PANTHER" id="PTHR22576">
    <property type="entry name" value="MUCOSA ASSOCIATED LYMPHOID TISSUE LYMPHOMA TRANSLOCATION PROTEIN 1/PARACASPASE"/>
    <property type="match status" value="1"/>
</dbReference>
<gene>
    <name evidence="4" type="ORF">Ga0061067_11457</name>
</gene>
<dbReference type="PROSITE" id="PS50208">
    <property type="entry name" value="CASPASE_P20"/>
    <property type="match status" value="1"/>
</dbReference>
<keyword evidence="2" id="KW-0732">Signal</keyword>
<feature type="chain" id="PRO_5005505370" evidence="2">
    <location>
        <begin position="22"/>
        <end position="522"/>
    </location>
</feature>
<dbReference type="GO" id="GO:0006508">
    <property type="term" value="P:proteolysis"/>
    <property type="evidence" value="ECO:0007669"/>
    <property type="project" value="InterPro"/>
</dbReference>
<dbReference type="RefSeq" id="WP_055456779.1">
    <property type="nucleotide sequence ID" value="NZ_CYHE01000014.1"/>
</dbReference>
<dbReference type="Pfam" id="PF01471">
    <property type="entry name" value="PG_binding_1"/>
    <property type="match status" value="1"/>
</dbReference>
<dbReference type="Pfam" id="PF00656">
    <property type="entry name" value="Peptidase_C14"/>
    <property type="match status" value="1"/>
</dbReference>
<dbReference type="InterPro" id="IPR011600">
    <property type="entry name" value="Pept_C14_caspase"/>
</dbReference>
<feature type="region of interest" description="Disordered" evidence="1">
    <location>
        <begin position="454"/>
        <end position="498"/>
    </location>
</feature>
<dbReference type="OrthoDB" id="321999at2"/>
<evidence type="ECO:0000256" key="1">
    <source>
        <dbReference type="SAM" id="MobiDB-lite"/>
    </source>
</evidence>
<sequence length="522" mass="54894">MLARALSCLLLILAGISPALAKRVALVMGNGAYVHTVALPNPANDARAMSAKLKDLGFEVVAGYDLDYQAMRRTVADFAKEARGADVALLFYAGHGMQVGGTNYLIPVDAKFDDETALDFETISVDFVLRQMSNDVKVRMVFLDACRDNPLARTLARSMNPSRSAGVGAGLAELKLQDQGGEGSVIAFATSPGDVALDGTGSNSPFTSALLRHIDAPDTPIQTVMTRVTGDVFKETGQKQRPWVNASLIGEVYLNRSAAPANATTETTVSQDAAAVASGAVPASATLAWEREKALWDAAAAGGTVEDYNVYLAAYPKGSFADFARNQIKRIEAAIAPASDEVAAEDGTADTGGEAATTDGARTQKAVAASAPSASAATDGEASWSRFKRREIQLRLNLAGYDSGTPDGVFGARSRAAIKAWQSYNEYEQTGSLSAEEYELLKEQTQAEFLAATAQEQRPQRQFQRPPQQVQRGTTADGSPIYAAEPEHLPPGGAPGHDPLIDAAGAALLGGAIGGILNGIRR</sequence>
<name>A0A0K6I8S2_9HYPH</name>
<dbReference type="Gene3D" id="3.40.50.1460">
    <property type="match status" value="1"/>
</dbReference>
<dbReference type="InterPro" id="IPR052039">
    <property type="entry name" value="Caspase-related_regulators"/>
</dbReference>
<dbReference type="InterPro" id="IPR001309">
    <property type="entry name" value="Pept_C14_p20"/>
</dbReference>
<feature type="signal peptide" evidence="2">
    <location>
        <begin position="1"/>
        <end position="21"/>
    </location>
</feature>
<feature type="region of interest" description="Disordered" evidence="1">
    <location>
        <begin position="339"/>
        <end position="382"/>
    </location>
</feature>
<dbReference type="InterPro" id="IPR036365">
    <property type="entry name" value="PGBD-like_sf"/>
</dbReference>
<feature type="compositionally biased region" description="Low complexity" evidence="1">
    <location>
        <begin position="349"/>
        <end position="377"/>
    </location>
</feature>
<feature type="compositionally biased region" description="Low complexity" evidence="1">
    <location>
        <begin position="455"/>
        <end position="472"/>
    </location>
</feature>
<proteinExistence type="predicted"/>